<feature type="region of interest" description="Disordered" evidence="1">
    <location>
        <begin position="78"/>
        <end position="101"/>
    </location>
</feature>
<protein>
    <submittedName>
        <fullName evidence="2">Uncharacterized protein</fullName>
    </submittedName>
</protein>
<accession>A0A6G1C8L2</accession>
<evidence type="ECO:0000313" key="2">
    <source>
        <dbReference type="EMBL" id="KAF0896371.1"/>
    </source>
</evidence>
<evidence type="ECO:0000256" key="1">
    <source>
        <dbReference type="SAM" id="MobiDB-lite"/>
    </source>
</evidence>
<name>A0A6G1C8L2_9ORYZ</name>
<dbReference type="Proteomes" id="UP000479710">
    <property type="component" value="Unassembled WGS sequence"/>
</dbReference>
<dbReference type="AlphaFoldDB" id="A0A6G1C8L2"/>
<keyword evidence="3" id="KW-1185">Reference proteome</keyword>
<gene>
    <name evidence="2" type="ORF">E2562_021902</name>
</gene>
<evidence type="ECO:0000313" key="3">
    <source>
        <dbReference type="Proteomes" id="UP000479710"/>
    </source>
</evidence>
<feature type="compositionally biased region" description="Basic residues" evidence="1">
    <location>
        <begin position="80"/>
        <end position="89"/>
    </location>
</feature>
<dbReference type="EMBL" id="SPHZ02000010">
    <property type="protein sequence ID" value="KAF0896371.1"/>
    <property type="molecule type" value="Genomic_DNA"/>
</dbReference>
<proteinExistence type="predicted"/>
<comment type="caution">
    <text evidence="2">The sequence shown here is derived from an EMBL/GenBank/DDBJ whole genome shotgun (WGS) entry which is preliminary data.</text>
</comment>
<organism evidence="2 3">
    <name type="scientific">Oryza meyeriana var. granulata</name>
    <dbReference type="NCBI Taxonomy" id="110450"/>
    <lineage>
        <taxon>Eukaryota</taxon>
        <taxon>Viridiplantae</taxon>
        <taxon>Streptophyta</taxon>
        <taxon>Embryophyta</taxon>
        <taxon>Tracheophyta</taxon>
        <taxon>Spermatophyta</taxon>
        <taxon>Magnoliopsida</taxon>
        <taxon>Liliopsida</taxon>
        <taxon>Poales</taxon>
        <taxon>Poaceae</taxon>
        <taxon>BOP clade</taxon>
        <taxon>Oryzoideae</taxon>
        <taxon>Oryzeae</taxon>
        <taxon>Oryzinae</taxon>
        <taxon>Oryza</taxon>
        <taxon>Oryza meyeriana</taxon>
    </lineage>
</organism>
<reference evidence="2 3" key="1">
    <citation type="submission" date="2019-11" db="EMBL/GenBank/DDBJ databases">
        <title>Whole genome sequence of Oryza granulata.</title>
        <authorList>
            <person name="Li W."/>
        </authorList>
    </citation>
    <scope>NUCLEOTIDE SEQUENCE [LARGE SCALE GENOMIC DNA]</scope>
    <source>
        <strain evidence="3">cv. Menghai</strain>
        <tissue evidence="2">Leaf</tissue>
    </source>
</reference>
<sequence length="127" mass="13498">MPPSKTTALRATLKRIEGLNRTVKSYRLRWLNYLYALSPPSISTSAASHYAGPRHTLVLLCVAGEAGDGEDGAAAVLARGSRRTPRVPHRPIEAGEDGGVAGEATAVLGEVEGRSDEPAAEWARVEH</sequence>